<feature type="transmembrane region" description="Helical" evidence="1">
    <location>
        <begin position="169"/>
        <end position="187"/>
    </location>
</feature>
<evidence type="ECO:0000256" key="1">
    <source>
        <dbReference type="SAM" id="Phobius"/>
    </source>
</evidence>
<dbReference type="InterPro" id="IPR011055">
    <property type="entry name" value="Dup_hybrid_motif"/>
</dbReference>
<keyword evidence="1" id="KW-0472">Membrane</keyword>
<keyword evidence="1" id="KW-1133">Transmembrane helix</keyword>
<dbReference type="SUPFAM" id="SSF51261">
    <property type="entry name" value="Duplicated hybrid motif"/>
    <property type="match status" value="1"/>
</dbReference>
<comment type="caution">
    <text evidence="3">The sequence shown here is derived from an EMBL/GenBank/DDBJ whole genome shotgun (WGS) entry which is preliminary data.</text>
</comment>
<organism evidence="3 4">
    <name type="scientific">Pseudoneobacillus rhizosphaerae</name>
    <dbReference type="NCBI Taxonomy" id="2880968"/>
    <lineage>
        <taxon>Bacteria</taxon>
        <taxon>Bacillati</taxon>
        <taxon>Bacillota</taxon>
        <taxon>Bacilli</taxon>
        <taxon>Bacillales</taxon>
        <taxon>Bacillaceae</taxon>
        <taxon>Pseudoneobacillus</taxon>
    </lineage>
</organism>
<feature type="transmembrane region" description="Helical" evidence="1">
    <location>
        <begin position="193"/>
        <end position="210"/>
    </location>
</feature>
<name>A0A9C7G8T3_9BACI</name>
<sequence length="213" mass="22451">MKFRLSGEYGELSPVRNWEPHSGIDLAIPENSTLRSIGEGVIDKVFTGEGPIGKGLSIQFPDGSRAIYGHMNEVKAKVGEQVNFGEVIGLSGNTGNSTGAHLHFGLKSPEGQFTDPTPLAEQLANISGNDVHQGMISKLMGWGGETLREKTADMATEIALGIGDALKDLLLGTTLVGAAVLIILKVAGWKDGGRWAGVLIVANVLLKYLFGGV</sequence>
<accession>A0A9C7G8T3</accession>
<dbReference type="EMBL" id="CAKJTG010000008">
    <property type="protein sequence ID" value="CAG9608074.1"/>
    <property type="molecule type" value="Genomic_DNA"/>
</dbReference>
<dbReference type="Gene3D" id="2.70.70.10">
    <property type="entry name" value="Glucose Permease (Domain IIA)"/>
    <property type="match status" value="1"/>
</dbReference>
<dbReference type="GO" id="GO:0004222">
    <property type="term" value="F:metalloendopeptidase activity"/>
    <property type="evidence" value="ECO:0007669"/>
    <property type="project" value="TreeGrafter"/>
</dbReference>
<dbReference type="PANTHER" id="PTHR21666:SF270">
    <property type="entry name" value="MUREIN HYDROLASE ACTIVATOR ENVC"/>
    <property type="match status" value="1"/>
</dbReference>
<protein>
    <recommendedName>
        <fullName evidence="2">M23ase beta-sheet core domain-containing protein</fullName>
    </recommendedName>
</protein>
<keyword evidence="4" id="KW-1185">Reference proteome</keyword>
<gene>
    <name evidence="3" type="ORF">NEOCIP111885_01766</name>
</gene>
<reference evidence="3" key="1">
    <citation type="submission" date="2021-10" db="EMBL/GenBank/DDBJ databases">
        <authorList>
            <person name="Criscuolo A."/>
        </authorList>
    </citation>
    <scope>NUCLEOTIDE SEQUENCE</scope>
    <source>
        <strain evidence="3">CIP111885</strain>
    </source>
</reference>
<feature type="domain" description="M23ase beta-sheet core" evidence="2">
    <location>
        <begin position="20"/>
        <end position="115"/>
    </location>
</feature>
<dbReference type="Proteomes" id="UP000789845">
    <property type="component" value="Unassembled WGS sequence"/>
</dbReference>
<dbReference type="InterPro" id="IPR016047">
    <property type="entry name" value="M23ase_b-sheet_dom"/>
</dbReference>
<evidence type="ECO:0000259" key="2">
    <source>
        <dbReference type="Pfam" id="PF01551"/>
    </source>
</evidence>
<dbReference type="AlphaFoldDB" id="A0A9C7G8T3"/>
<dbReference type="Pfam" id="PF01551">
    <property type="entry name" value="Peptidase_M23"/>
    <property type="match status" value="1"/>
</dbReference>
<dbReference type="InterPro" id="IPR050570">
    <property type="entry name" value="Cell_wall_metabolism_enzyme"/>
</dbReference>
<dbReference type="CDD" id="cd12797">
    <property type="entry name" value="M23_peptidase"/>
    <property type="match status" value="1"/>
</dbReference>
<dbReference type="PANTHER" id="PTHR21666">
    <property type="entry name" value="PEPTIDASE-RELATED"/>
    <property type="match status" value="1"/>
</dbReference>
<proteinExistence type="predicted"/>
<evidence type="ECO:0000313" key="3">
    <source>
        <dbReference type="EMBL" id="CAG9608074.1"/>
    </source>
</evidence>
<dbReference type="RefSeq" id="WP_230496322.1">
    <property type="nucleotide sequence ID" value="NZ_CAKJTG010000008.1"/>
</dbReference>
<evidence type="ECO:0000313" key="4">
    <source>
        <dbReference type="Proteomes" id="UP000789845"/>
    </source>
</evidence>
<keyword evidence="1" id="KW-0812">Transmembrane</keyword>